<dbReference type="GO" id="GO:0016874">
    <property type="term" value="F:ligase activity"/>
    <property type="evidence" value="ECO:0007669"/>
    <property type="project" value="UniProtKB-KW"/>
</dbReference>
<dbReference type="EMBL" id="CP012176">
    <property type="protein sequence ID" value="AKV82349.1"/>
    <property type="molecule type" value="Genomic_DNA"/>
</dbReference>
<organism evidence="12 18">
    <name type="scientific">Metallosphaera sedula</name>
    <dbReference type="NCBI Taxonomy" id="43687"/>
    <lineage>
        <taxon>Archaea</taxon>
        <taxon>Thermoproteota</taxon>
        <taxon>Thermoprotei</taxon>
        <taxon>Sulfolobales</taxon>
        <taxon>Sulfolobaceae</taxon>
        <taxon>Metallosphaera</taxon>
    </lineage>
</organism>
<comment type="similarity">
    <text evidence="4 11">Belongs to the CobD/CbiB family.</text>
</comment>
<name>A0A088E239_9CREN</name>
<evidence type="ECO:0000313" key="23">
    <source>
        <dbReference type="Proteomes" id="UP000068832"/>
    </source>
</evidence>
<dbReference type="AlphaFoldDB" id="A0A088E239"/>
<evidence type="ECO:0000313" key="22">
    <source>
        <dbReference type="Proteomes" id="UP000062475"/>
    </source>
</evidence>
<dbReference type="GeneID" id="97614766"/>
<dbReference type="Pfam" id="PF03186">
    <property type="entry name" value="CobD_Cbib"/>
    <property type="match status" value="1"/>
</dbReference>
<evidence type="ECO:0000313" key="15">
    <source>
        <dbReference type="EMBL" id="AKV77860.1"/>
    </source>
</evidence>
<keyword evidence="6 11" id="KW-1003">Cell membrane</keyword>
<evidence type="ECO:0000256" key="10">
    <source>
        <dbReference type="ARBA" id="ARBA00023136"/>
    </source>
</evidence>
<dbReference type="UniPathway" id="UPA00148"/>
<dbReference type="Proteomes" id="UP000062475">
    <property type="component" value="Chromosome"/>
</dbReference>
<evidence type="ECO:0000313" key="21">
    <source>
        <dbReference type="Proteomes" id="UP000062398"/>
    </source>
</evidence>
<comment type="subcellular location">
    <subcellularLocation>
        <location evidence="2 11">Cell membrane</location>
        <topology evidence="2 11">Multi-pass membrane protein</topology>
    </subcellularLocation>
</comment>
<proteinExistence type="inferred from homology"/>
<keyword evidence="10 11" id="KW-0472">Membrane</keyword>
<gene>
    <name evidence="11" type="primary">cobD</name>
    <name evidence="12" type="ORF">HA72_0197</name>
    <name evidence="13" type="ORF">MsedA_0209</name>
    <name evidence="14" type="ORF">MsedB_0209</name>
    <name evidence="15" type="ORF">MsedC_0208</name>
    <name evidence="16" type="ORF">MsedD_0209</name>
    <name evidence="17" type="ORF">MsedE_0209</name>
</gene>
<comment type="caution">
    <text evidence="11">Lacks conserved residue(s) required for the propagation of feature annotation.</text>
</comment>
<dbReference type="GO" id="GO:0048472">
    <property type="term" value="F:threonine-phosphate decarboxylase activity"/>
    <property type="evidence" value="ECO:0007669"/>
    <property type="project" value="InterPro"/>
</dbReference>
<dbReference type="RefSeq" id="WP_011921342.1">
    <property type="nucleotide sequence ID" value="NZ_AP019770.1"/>
</dbReference>
<evidence type="ECO:0000256" key="7">
    <source>
        <dbReference type="ARBA" id="ARBA00022573"/>
    </source>
</evidence>
<dbReference type="NCBIfam" id="NF002281">
    <property type="entry name" value="PRK01209.2-5"/>
    <property type="match status" value="1"/>
</dbReference>
<feature type="transmembrane region" description="Helical" evidence="11">
    <location>
        <begin position="142"/>
        <end position="159"/>
    </location>
</feature>
<keyword evidence="12" id="KW-0436">Ligase</keyword>
<dbReference type="Proteomes" id="UP000068832">
    <property type="component" value="Chromosome"/>
</dbReference>
<dbReference type="EMBL" id="CP008822">
    <property type="protein sequence ID" value="AIM26361.1"/>
    <property type="molecule type" value="Genomic_DNA"/>
</dbReference>
<dbReference type="GO" id="GO:0015420">
    <property type="term" value="F:ABC-type vitamin B12 transporter activity"/>
    <property type="evidence" value="ECO:0007669"/>
    <property type="project" value="UniProtKB-UniRule"/>
</dbReference>
<evidence type="ECO:0000313" key="19">
    <source>
        <dbReference type="Proteomes" id="UP000056255"/>
    </source>
</evidence>
<comment type="function">
    <text evidence="1 11">Converts cobyric acid to cobinamide by the addition of aminopropanol on the F carboxylic group.</text>
</comment>
<sequence length="302" mass="33754">MLPILIASLALDLVMGEPPTFIHPVVYVGRISEKLIRPFKGKVYGVILWLASVIPVLLLCLTPLYLPRLIEAILLVLVLKTTFSIRMLYMIVRSSIPLREESRRIVQNIVRRDLREVSLGHVASASIESLFESLVDGITSPLFWFLLLGLPGALLQRFANTMDSMVGYKTPDLINEGYFSARMDTALNYVPARLTGLMMLLAGLLLGLNVRNAIVTLRNTKMESPNARYPIAIAAGLLEVRLEKINAYSAGSGNLPDSRDVERALALFRLTLLLYLLFILTSYYYLYGVSLFGYPYGLVELL</sequence>
<evidence type="ECO:0000256" key="3">
    <source>
        <dbReference type="ARBA" id="ARBA00004953"/>
    </source>
</evidence>
<evidence type="ECO:0000256" key="8">
    <source>
        <dbReference type="ARBA" id="ARBA00022692"/>
    </source>
</evidence>
<evidence type="ECO:0000313" key="17">
    <source>
        <dbReference type="EMBL" id="AKV82349.1"/>
    </source>
</evidence>
<evidence type="ECO:0000256" key="2">
    <source>
        <dbReference type="ARBA" id="ARBA00004651"/>
    </source>
</evidence>
<dbReference type="InterPro" id="IPR004485">
    <property type="entry name" value="Cobalamin_biosynth_CobD/CbiB"/>
</dbReference>
<keyword evidence="9 11" id="KW-1133">Transmembrane helix</keyword>
<evidence type="ECO:0000313" key="16">
    <source>
        <dbReference type="EMBL" id="AKV80105.1"/>
    </source>
</evidence>
<dbReference type="PATRIC" id="fig|43687.5.peg.201"/>
<keyword evidence="8 11" id="KW-0812">Transmembrane</keyword>
<dbReference type="HAMAP" id="MF_00024">
    <property type="entry name" value="CobD_CbiB"/>
    <property type="match status" value="1"/>
</dbReference>
<evidence type="ECO:0000313" key="12">
    <source>
        <dbReference type="EMBL" id="AIM26361.1"/>
    </source>
</evidence>
<dbReference type="PANTHER" id="PTHR34308:SF1">
    <property type="entry name" value="COBALAMIN BIOSYNTHESIS PROTEIN CBIB"/>
    <property type="match status" value="1"/>
</dbReference>
<reference evidence="20 21" key="2">
    <citation type="journal article" date="2015" name="Genome Announc.">
        <title>Complete Genome Sequences of Evolved Arsenate-Resistant Metallosphaera sedula Strains.</title>
        <authorList>
            <person name="Ai C."/>
            <person name="McCarthy S."/>
            <person name="Schackwitz W."/>
            <person name="Martin J."/>
            <person name="Lipzen A."/>
            <person name="Blum P."/>
        </authorList>
    </citation>
    <scope>NUCLEOTIDE SEQUENCE [LARGE SCALE GENOMIC DNA]</scope>
    <source>
        <strain evidence="15 21">ARS120-1</strain>
        <strain evidence="16 20">ARS120-2</strain>
        <strain evidence="13 23">ARS50-1</strain>
        <strain evidence="14 22">ARS50-2</strain>
    </source>
</reference>
<evidence type="ECO:0000256" key="5">
    <source>
        <dbReference type="ARBA" id="ARBA00016185"/>
    </source>
</evidence>
<evidence type="ECO:0000313" key="14">
    <source>
        <dbReference type="EMBL" id="AKV75614.1"/>
    </source>
</evidence>
<dbReference type="GO" id="GO:0005886">
    <property type="term" value="C:plasma membrane"/>
    <property type="evidence" value="ECO:0007669"/>
    <property type="project" value="UniProtKB-SubCell"/>
</dbReference>
<feature type="transmembrane region" description="Helical" evidence="11">
    <location>
        <begin position="43"/>
        <end position="66"/>
    </location>
</feature>
<dbReference type="EMBL" id="CP012175">
    <property type="protein sequence ID" value="AKV80105.1"/>
    <property type="molecule type" value="Genomic_DNA"/>
</dbReference>
<dbReference type="Proteomes" id="UP000056255">
    <property type="component" value="Chromosome"/>
</dbReference>
<evidence type="ECO:0000256" key="6">
    <source>
        <dbReference type="ARBA" id="ARBA00022475"/>
    </source>
</evidence>
<dbReference type="PANTHER" id="PTHR34308">
    <property type="entry name" value="COBALAMIN BIOSYNTHESIS PROTEIN CBIB"/>
    <property type="match status" value="1"/>
</dbReference>
<dbReference type="GO" id="GO:0009236">
    <property type="term" value="P:cobalamin biosynthetic process"/>
    <property type="evidence" value="ECO:0007669"/>
    <property type="project" value="UniProtKB-UniRule"/>
</dbReference>
<dbReference type="EMBL" id="CP012174">
    <property type="protein sequence ID" value="AKV77860.1"/>
    <property type="molecule type" value="Genomic_DNA"/>
</dbReference>
<evidence type="ECO:0000256" key="4">
    <source>
        <dbReference type="ARBA" id="ARBA00006263"/>
    </source>
</evidence>
<dbReference type="Proteomes" id="UP000029084">
    <property type="component" value="Chromosome"/>
</dbReference>
<feature type="transmembrane region" description="Helical" evidence="11">
    <location>
        <begin position="73"/>
        <end position="92"/>
    </location>
</feature>
<accession>A0A088E239</accession>
<dbReference type="OMA" id="NSGYTMA"/>
<feature type="transmembrane region" description="Helical" evidence="11">
    <location>
        <begin position="266"/>
        <end position="286"/>
    </location>
</feature>
<evidence type="ECO:0000256" key="1">
    <source>
        <dbReference type="ARBA" id="ARBA00003384"/>
    </source>
</evidence>
<evidence type="ECO:0000313" key="18">
    <source>
        <dbReference type="Proteomes" id="UP000029084"/>
    </source>
</evidence>
<evidence type="ECO:0000313" key="13">
    <source>
        <dbReference type="EMBL" id="AKV73370.1"/>
    </source>
</evidence>
<protein>
    <recommendedName>
        <fullName evidence="5 11">Probable cobalamin biosynthesis protein CobD</fullName>
    </recommendedName>
</protein>
<evidence type="ECO:0000256" key="11">
    <source>
        <dbReference type="HAMAP-Rule" id="MF_00024"/>
    </source>
</evidence>
<dbReference type="NCBIfam" id="TIGR00380">
    <property type="entry name" value="cobal_cbiB"/>
    <property type="match status" value="1"/>
</dbReference>
<keyword evidence="7 11" id="KW-0169">Cobalamin biosynthesis</keyword>
<dbReference type="Proteomes" id="UP000061362">
    <property type="component" value="Chromosome"/>
</dbReference>
<dbReference type="EMBL" id="CP012173">
    <property type="protein sequence ID" value="AKV75614.1"/>
    <property type="molecule type" value="Genomic_DNA"/>
</dbReference>
<comment type="pathway">
    <text evidence="3 11">Cofactor biosynthesis; adenosylcobalamin biosynthesis.</text>
</comment>
<dbReference type="OrthoDB" id="46105at2157"/>
<dbReference type="Proteomes" id="UP000062398">
    <property type="component" value="Chromosome"/>
</dbReference>
<reference evidence="17 19" key="3">
    <citation type="submission" date="2015-07" db="EMBL/GenBank/DDBJ databases">
        <title>Physiological, transcriptional responses and genome re-sequencing of acid resistant extremely thermoacidophilic Metallosphaera sedula SARC-M1.</title>
        <authorList>
            <person name="Ai C."/>
            <person name="McCarthy S."/>
            <person name="Eckrich V."/>
            <person name="Rudrappa D."/>
            <person name="Qiu G."/>
            <person name="Blum P."/>
        </authorList>
    </citation>
    <scope>NUCLEOTIDE SEQUENCE [LARGE SCALE GENOMIC DNA]</scope>
    <source>
        <strain evidence="17 19">SARC-M1</strain>
    </source>
</reference>
<reference evidence="12 18" key="1">
    <citation type="journal article" date="2014" name="J. Bacteriol.">
        <title>Role of an Archaeal PitA Transporter in the Copper and Arsenic Resistance of Metallosphaera sedula, an Extreme Thermoacidophile.</title>
        <authorList>
            <person name="McCarthy S."/>
            <person name="Ai C."/>
            <person name="Wheaton G."/>
            <person name="Tevatia R."/>
            <person name="Eckrich V."/>
            <person name="Kelly R."/>
            <person name="Blum P."/>
        </authorList>
    </citation>
    <scope>NUCLEOTIDE SEQUENCE [LARGE SCALE GENOMIC DNA]</scope>
    <source>
        <strain evidence="12 18">CuR1</strain>
    </source>
</reference>
<evidence type="ECO:0000256" key="9">
    <source>
        <dbReference type="ARBA" id="ARBA00022989"/>
    </source>
</evidence>
<evidence type="ECO:0000313" key="20">
    <source>
        <dbReference type="Proteomes" id="UP000061362"/>
    </source>
</evidence>
<dbReference type="EMBL" id="CP012172">
    <property type="protein sequence ID" value="AKV73370.1"/>
    <property type="molecule type" value="Genomic_DNA"/>
</dbReference>